<comment type="similarity">
    <text evidence="2">Belongs to the peptidase M20A family.</text>
</comment>
<keyword evidence="3" id="KW-0645">Protease</keyword>
<comment type="cofactor">
    <cofactor evidence="1">
        <name>Zn(2+)</name>
        <dbReference type="ChEBI" id="CHEBI:29105"/>
    </cofactor>
</comment>
<dbReference type="Proteomes" id="UP000028091">
    <property type="component" value="Unassembled WGS sequence"/>
</dbReference>
<accession>A0A081L9U4</accession>
<dbReference type="GO" id="GO:0016805">
    <property type="term" value="F:dipeptidase activity"/>
    <property type="evidence" value="ECO:0007669"/>
    <property type="project" value="UniProtKB-KW"/>
</dbReference>
<evidence type="ECO:0000256" key="8">
    <source>
        <dbReference type="ARBA" id="ARBA00023049"/>
    </source>
</evidence>
<dbReference type="InterPro" id="IPR036264">
    <property type="entry name" value="Bact_exopeptidase_dim_dom"/>
</dbReference>
<dbReference type="PROSITE" id="PS00759">
    <property type="entry name" value="ARGE_DAPE_CPG2_2"/>
    <property type="match status" value="1"/>
</dbReference>
<dbReference type="SUPFAM" id="SSF55031">
    <property type="entry name" value="Bacterial exopeptidase dimerisation domain"/>
    <property type="match status" value="1"/>
</dbReference>
<protein>
    <submittedName>
        <fullName evidence="10">Dipeptidase PepV</fullName>
    </submittedName>
</protein>
<dbReference type="NCBIfam" id="TIGR01887">
    <property type="entry name" value="dipeptidaselike"/>
    <property type="match status" value="1"/>
</dbReference>
<name>A0A081L9U4_9BACI</name>
<dbReference type="InterPro" id="IPR010964">
    <property type="entry name" value="M20A_pepV-rel"/>
</dbReference>
<evidence type="ECO:0000313" key="11">
    <source>
        <dbReference type="Proteomes" id="UP000028091"/>
    </source>
</evidence>
<evidence type="ECO:0000256" key="2">
    <source>
        <dbReference type="ARBA" id="ARBA00006247"/>
    </source>
</evidence>
<evidence type="ECO:0000313" key="10">
    <source>
        <dbReference type="EMBL" id="KEP26020.1"/>
    </source>
</evidence>
<keyword evidence="5" id="KW-0378">Hydrolase</keyword>
<proteinExistence type="inferred from homology"/>
<dbReference type="OrthoDB" id="9761532at2"/>
<dbReference type="Gene3D" id="3.40.630.10">
    <property type="entry name" value="Zn peptidases"/>
    <property type="match status" value="1"/>
</dbReference>
<dbReference type="EMBL" id="JOTP01000013">
    <property type="protein sequence ID" value="KEP26020.1"/>
    <property type="molecule type" value="Genomic_DNA"/>
</dbReference>
<dbReference type="Gene3D" id="3.30.70.360">
    <property type="match status" value="2"/>
</dbReference>
<keyword evidence="4" id="KW-0479">Metal-binding</keyword>
<dbReference type="PANTHER" id="PTHR43808:SF31">
    <property type="entry name" value="N-ACETYL-L-CITRULLINE DEACETYLASE"/>
    <property type="match status" value="1"/>
</dbReference>
<keyword evidence="8" id="KW-0482">Metalloprotease</keyword>
<dbReference type="Pfam" id="PF07687">
    <property type="entry name" value="M20_dimer"/>
    <property type="match status" value="1"/>
</dbReference>
<dbReference type="GO" id="GO:0008237">
    <property type="term" value="F:metallopeptidase activity"/>
    <property type="evidence" value="ECO:0007669"/>
    <property type="project" value="UniProtKB-KW"/>
</dbReference>
<dbReference type="GO" id="GO:0008777">
    <property type="term" value="F:acetylornithine deacetylase activity"/>
    <property type="evidence" value="ECO:0007669"/>
    <property type="project" value="TreeGrafter"/>
</dbReference>
<dbReference type="RefSeq" id="WP_034322482.1">
    <property type="nucleotide sequence ID" value="NZ_JOTP01000013.1"/>
</dbReference>
<dbReference type="InterPro" id="IPR002933">
    <property type="entry name" value="Peptidase_M20"/>
</dbReference>
<evidence type="ECO:0000256" key="3">
    <source>
        <dbReference type="ARBA" id="ARBA00022670"/>
    </source>
</evidence>
<dbReference type="eggNOG" id="COG0624">
    <property type="taxonomic scope" value="Bacteria"/>
</dbReference>
<evidence type="ECO:0000256" key="5">
    <source>
        <dbReference type="ARBA" id="ARBA00022801"/>
    </source>
</evidence>
<evidence type="ECO:0000256" key="1">
    <source>
        <dbReference type="ARBA" id="ARBA00001947"/>
    </source>
</evidence>
<organism evidence="10 11">
    <name type="scientific">Bacillus zhangzhouensis</name>
    <dbReference type="NCBI Taxonomy" id="1178540"/>
    <lineage>
        <taxon>Bacteria</taxon>
        <taxon>Bacillati</taxon>
        <taxon>Bacillota</taxon>
        <taxon>Bacilli</taxon>
        <taxon>Bacillales</taxon>
        <taxon>Bacillaceae</taxon>
        <taxon>Bacillus</taxon>
    </lineage>
</organism>
<evidence type="ECO:0000256" key="6">
    <source>
        <dbReference type="ARBA" id="ARBA00022833"/>
    </source>
</evidence>
<dbReference type="GO" id="GO:0008270">
    <property type="term" value="F:zinc ion binding"/>
    <property type="evidence" value="ECO:0007669"/>
    <property type="project" value="InterPro"/>
</dbReference>
<dbReference type="GO" id="GO:0006526">
    <property type="term" value="P:L-arginine biosynthetic process"/>
    <property type="evidence" value="ECO:0007669"/>
    <property type="project" value="TreeGrafter"/>
</dbReference>
<dbReference type="GO" id="GO:0006508">
    <property type="term" value="P:proteolysis"/>
    <property type="evidence" value="ECO:0007669"/>
    <property type="project" value="UniProtKB-KW"/>
</dbReference>
<keyword evidence="11" id="KW-1185">Reference proteome</keyword>
<evidence type="ECO:0000256" key="4">
    <source>
        <dbReference type="ARBA" id="ARBA00022723"/>
    </source>
</evidence>
<keyword evidence="7" id="KW-0224">Dipeptidase</keyword>
<dbReference type="CDD" id="cd03888">
    <property type="entry name" value="M20_PepV"/>
    <property type="match status" value="1"/>
</dbReference>
<dbReference type="InterPro" id="IPR011650">
    <property type="entry name" value="Peptidase_M20_dimer"/>
</dbReference>
<gene>
    <name evidence="10" type="ORF">BA70_04280</name>
</gene>
<evidence type="ECO:0000259" key="9">
    <source>
        <dbReference type="Pfam" id="PF07687"/>
    </source>
</evidence>
<reference evidence="10 11" key="1">
    <citation type="submission" date="2012-09" db="EMBL/GenBank/DDBJ databases">
        <title>Genome Sequence of Bacillus sp. DW5-4.</title>
        <authorList>
            <person name="Lai Q."/>
            <person name="Liu Y."/>
            <person name="Shao Z."/>
        </authorList>
    </citation>
    <scope>NUCLEOTIDE SEQUENCE [LARGE SCALE GENOMIC DNA]</scope>
    <source>
        <strain evidence="10 11">DW5-4</strain>
    </source>
</reference>
<comment type="caution">
    <text evidence="10">The sequence shown here is derived from an EMBL/GenBank/DDBJ whole genome shotgun (WGS) entry which is preliminary data.</text>
</comment>
<dbReference type="PANTHER" id="PTHR43808">
    <property type="entry name" value="ACETYLORNITHINE DEACETYLASE"/>
    <property type="match status" value="1"/>
</dbReference>
<dbReference type="InterPro" id="IPR001261">
    <property type="entry name" value="ArgE/DapE_CS"/>
</dbReference>
<keyword evidence="6" id="KW-0862">Zinc</keyword>
<dbReference type="InterPro" id="IPR050072">
    <property type="entry name" value="Peptidase_M20A"/>
</dbReference>
<dbReference type="AlphaFoldDB" id="A0A081L9U4"/>
<dbReference type="Pfam" id="PF01546">
    <property type="entry name" value="Peptidase_M20"/>
    <property type="match status" value="1"/>
</dbReference>
<dbReference type="NCBIfam" id="NF005591">
    <property type="entry name" value="PRK07318.1"/>
    <property type="match status" value="1"/>
</dbReference>
<dbReference type="SUPFAM" id="SSF53187">
    <property type="entry name" value="Zn-dependent exopeptidases"/>
    <property type="match status" value="1"/>
</dbReference>
<evidence type="ECO:0000256" key="7">
    <source>
        <dbReference type="ARBA" id="ARBA00022997"/>
    </source>
</evidence>
<sequence>MNWEAEVIRKKEDLIKDTQSFLQIESVLDEEGGKEGKPFGEKVDEALQYMLKKGEDEGFTVKNVDGYAGHIEYGQGEDIIGVLCHVDVVPAGDGWTTPPFSADIRENRIFARGAIDDKGPTMAAFYALKILKDTGIQLSKKIRMIIGTDEESDWRCVEHYFKHEAMPQIGFAPDADFPIIHAEKGIIDAIVSFTYQQTEDNKRYTLKQFTSGMRLNMVPDEAIATVTAAQEHDAEALKAAFEAYLAENQLSGEAKNTADGLHFTLKGVSVHAMEPAHGINAGIHMANFLCEHELDEQGLAFTSQIKSLFDQDTRGQKLGIACNDDISGDLTLNVGTIRYTQNEEAKLGLNVRYPVTADGKDVKKGIESIKGASIEKFDDSPPHHVAKDHPLVKTLQRVYEEQTGDPATLIAIGGGTYARSLEAGVAFGPLFPGRPDCAHQKDEYIEIDDLLRATALYAQAMYELAK</sequence>
<feature type="domain" description="Peptidase M20 dimerisation" evidence="9">
    <location>
        <begin position="259"/>
        <end position="369"/>
    </location>
</feature>